<accession>A0ABV3WSV5</accession>
<name>A0ABV3WSV5_9HYPH</name>
<keyword evidence="1" id="KW-1133">Transmembrane helix</keyword>
<gene>
    <name evidence="2" type="ORF">V1479_07705</name>
</gene>
<proteinExistence type="predicted"/>
<evidence type="ECO:0000313" key="3">
    <source>
        <dbReference type="Proteomes" id="UP001559025"/>
    </source>
</evidence>
<protein>
    <submittedName>
        <fullName evidence="2">DUF6220 domain-containing protein</fullName>
    </submittedName>
</protein>
<feature type="transmembrane region" description="Helical" evidence="1">
    <location>
        <begin position="79"/>
        <end position="99"/>
    </location>
</feature>
<feature type="transmembrane region" description="Helical" evidence="1">
    <location>
        <begin position="105"/>
        <end position="124"/>
    </location>
</feature>
<comment type="caution">
    <text evidence="2">The sequence shown here is derived from an EMBL/GenBank/DDBJ whole genome shotgun (WGS) entry which is preliminary data.</text>
</comment>
<evidence type="ECO:0000256" key="1">
    <source>
        <dbReference type="SAM" id="Phobius"/>
    </source>
</evidence>
<keyword evidence="1" id="KW-0812">Transmembrane</keyword>
<dbReference type="Proteomes" id="UP001559025">
    <property type="component" value="Unassembled WGS sequence"/>
</dbReference>
<dbReference type="InterPro" id="IPR046192">
    <property type="entry name" value="DUF6220"/>
</dbReference>
<keyword evidence="3" id="KW-1185">Reference proteome</keyword>
<dbReference type="EMBL" id="JAZHFV010000002">
    <property type="protein sequence ID" value="MEX4007184.1"/>
    <property type="molecule type" value="Genomic_DNA"/>
</dbReference>
<reference evidence="2 3" key="1">
    <citation type="submission" date="2024-01" db="EMBL/GenBank/DDBJ databases">
        <title>New evidence supports the origin of RcGTA from prophage.</title>
        <authorList>
            <person name="Xu Y."/>
            <person name="Liu B."/>
            <person name="Chen F."/>
        </authorList>
    </citation>
    <scope>NUCLEOTIDE SEQUENCE [LARGE SCALE GENOMIC DNA]</scope>
    <source>
        <strain evidence="2 3">CBW1107-2</strain>
    </source>
</reference>
<feature type="transmembrane region" description="Helical" evidence="1">
    <location>
        <begin position="20"/>
        <end position="43"/>
    </location>
</feature>
<organism evidence="2 3">
    <name type="scientific">Neoaquamicrobium sediminum</name>
    <dbReference type="NCBI Taxonomy" id="1849104"/>
    <lineage>
        <taxon>Bacteria</taxon>
        <taxon>Pseudomonadati</taxon>
        <taxon>Pseudomonadota</taxon>
        <taxon>Alphaproteobacteria</taxon>
        <taxon>Hyphomicrobiales</taxon>
        <taxon>Phyllobacteriaceae</taxon>
        <taxon>Neoaquamicrobium</taxon>
    </lineage>
</organism>
<evidence type="ECO:0000313" key="2">
    <source>
        <dbReference type="EMBL" id="MEX4007184.1"/>
    </source>
</evidence>
<dbReference type="Pfam" id="PF19728">
    <property type="entry name" value="DUF6220"/>
    <property type="match status" value="1"/>
</dbReference>
<feature type="transmembrane region" description="Helical" evidence="1">
    <location>
        <begin position="49"/>
        <end position="72"/>
    </location>
</feature>
<keyword evidence="1" id="KW-0472">Membrane</keyword>
<sequence length="144" mass="15267">MMDNTHDTFADLHLGTPGWFTVLAWLMPIGLFAQFASAGLGLFLNPDLIGLHASMGFTLSLPAMGLFLGALFVRRLRGFGLWAGLLFALYVVQVSLAATGAPLPLSLHPANAALLLTASLTLLAKVEHRRGQHKGAYPATSKAA</sequence>